<reference evidence="1" key="1">
    <citation type="submission" date="2023-07" db="EMBL/GenBank/DDBJ databases">
        <authorList>
            <consortium name="CYATHOMIX"/>
        </authorList>
    </citation>
    <scope>NUCLEOTIDE SEQUENCE</scope>
    <source>
        <strain evidence="1">N/A</strain>
    </source>
</reference>
<dbReference type="CDD" id="cd20335">
    <property type="entry name" value="BRcat_RBR"/>
    <property type="match status" value="1"/>
</dbReference>
<dbReference type="PANTHER" id="PTHR31063:SF4">
    <property type="entry name" value="IBR DOMAIN-CONTAINING PROTEIN"/>
    <property type="match status" value="1"/>
</dbReference>
<evidence type="ECO:0000313" key="2">
    <source>
        <dbReference type="Proteomes" id="UP001176961"/>
    </source>
</evidence>
<name>A0AA36H2X7_CYLNA</name>
<protein>
    <submittedName>
        <fullName evidence="1">Uncharacterized protein</fullName>
    </submittedName>
</protein>
<dbReference type="Proteomes" id="UP001176961">
    <property type="component" value="Unassembled WGS sequence"/>
</dbReference>
<proteinExistence type="predicted"/>
<accession>A0AA36H2X7</accession>
<evidence type="ECO:0000313" key="1">
    <source>
        <dbReference type="EMBL" id="CAJ0603115.1"/>
    </source>
</evidence>
<gene>
    <name evidence="1" type="ORF">CYNAS_LOCUS15098</name>
</gene>
<sequence length="243" mass="28615">MSFKHFYAEEHPEAMFTRCPACATCLIIDNPKRFSNCACPRCRCYFCHYCHSEPHWPMGCDEFKKWREIWDEQYVVEKLCPADDEKVLRIKCICGQVFHACESLAHGTYCPNHCGHRFDKVGLMRNQRDLFRCLTPRERQLIILRDGEIVKKGIPISTTFVELKGRIRKKYAFALFLVENGTAWLYLHKNHNALRHLLSDVLKLLNLVKSIERNMKLRDCSSLLELKKEVFDLIRAFQRAKSL</sequence>
<organism evidence="1 2">
    <name type="scientific">Cylicocyclus nassatus</name>
    <name type="common">Nematode worm</name>
    <dbReference type="NCBI Taxonomy" id="53992"/>
    <lineage>
        <taxon>Eukaryota</taxon>
        <taxon>Metazoa</taxon>
        <taxon>Ecdysozoa</taxon>
        <taxon>Nematoda</taxon>
        <taxon>Chromadorea</taxon>
        <taxon>Rhabditida</taxon>
        <taxon>Rhabditina</taxon>
        <taxon>Rhabditomorpha</taxon>
        <taxon>Strongyloidea</taxon>
        <taxon>Strongylidae</taxon>
        <taxon>Cylicocyclus</taxon>
    </lineage>
</organism>
<dbReference type="PANTHER" id="PTHR31063">
    <property type="entry name" value="PROTEIN CBG08668"/>
    <property type="match status" value="1"/>
</dbReference>
<dbReference type="AlphaFoldDB" id="A0AA36H2X7"/>
<keyword evidence="2" id="KW-1185">Reference proteome</keyword>
<dbReference type="EMBL" id="CATQJL010000305">
    <property type="protein sequence ID" value="CAJ0603115.1"/>
    <property type="molecule type" value="Genomic_DNA"/>
</dbReference>
<comment type="caution">
    <text evidence="1">The sequence shown here is derived from an EMBL/GenBank/DDBJ whole genome shotgun (WGS) entry which is preliminary data.</text>
</comment>